<dbReference type="Pfam" id="PF00698">
    <property type="entry name" value="Acyl_transf_1"/>
    <property type="match status" value="1"/>
</dbReference>
<dbReference type="InterPro" id="IPR016039">
    <property type="entry name" value="Thiolase-like"/>
</dbReference>
<dbReference type="Gene3D" id="3.40.47.10">
    <property type="match status" value="1"/>
</dbReference>
<dbReference type="Gene3D" id="3.30.70.250">
    <property type="entry name" value="Malonyl-CoA ACP transacylase, ACP-binding"/>
    <property type="match status" value="1"/>
</dbReference>
<keyword evidence="2" id="KW-0597">Phosphoprotein</keyword>
<evidence type="ECO:0008006" key="9">
    <source>
        <dbReference type="Google" id="ProtNLM"/>
    </source>
</evidence>
<dbReference type="SUPFAM" id="SSF55048">
    <property type="entry name" value="Probable ACP-binding domain of malonyl-CoA ACP transacylase"/>
    <property type="match status" value="1"/>
</dbReference>
<comment type="caution">
    <text evidence="7">The sequence shown here is derived from an EMBL/GenBank/DDBJ whole genome shotgun (WGS) entry which is preliminary data.</text>
</comment>
<accession>A0A918ATZ2</accession>
<dbReference type="CDD" id="cd00833">
    <property type="entry name" value="PKS"/>
    <property type="match status" value="1"/>
</dbReference>
<dbReference type="SMART" id="SM00825">
    <property type="entry name" value="PKS_KS"/>
    <property type="match status" value="1"/>
</dbReference>
<name>A0A918ATZ2_9PSEU</name>
<dbReference type="InterPro" id="IPR016036">
    <property type="entry name" value="Malonyl_transacylase_ACP-bd"/>
</dbReference>
<feature type="region of interest" description="Disordered" evidence="4">
    <location>
        <begin position="850"/>
        <end position="880"/>
    </location>
</feature>
<dbReference type="PROSITE" id="PS50075">
    <property type="entry name" value="CARRIER"/>
    <property type="match status" value="1"/>
</dbReference>
<dbReference type="PANTHER" id="PTHR43775:SF37">
    <property type="entry name" value="SI:DKEY-61P9.11"/>
    <property type="match status" value="1"/>
</dbReference>
<dbReference type="InterPro" id="IPR016035">
    <property type="entry name" value="Acyl_Trfase/lysoPLipase"/>
</dbReference>
<evidence type="ECO:0000256" key="2">
    <source>
        <dbReference type="ARBA" id="ARBA00022553"/>
    </source>
</evidence>
<dbReference type="InterPro" id="IPR014031">
    <property type="entry name" value="Ketoacyl_synth_C"/>
</dbReference>
<dbReference type="InterPro" id="IPR014043">
    <property type="entry name" value="Acyl_transferase_dom"/>
</dbReference>
<dbReference type="GO" id="GO:0004312">
    <property type="term" value="F:fatty acid synthase activity"/>
    <property type="evidence" value="ECO:0007669"/>
    <property type="project" value="TreeGrafter"/>
</dbReference>
<reference evidence="7" key="1">
    <citation type="journal article" date="2014" name="Int. J. Syst. Evol. Microbiol.">
        <title>Complete genome sequence of Corynebacterium casei LMG S-19264T (=DSM 44701T), isolated from a smear-ripened cheese.</title>
        <authorList>
            <consortium name="US DOE Joint Genome Institute (JGI-PGF)"/>
            <person name="Walter F."/>
            <person name="Albersmeier A."/>
            <person name="Kalinowski J."/>
            <person name="Ruckert C."/>
        </authorList>
    </citation>
    <scope>NUCLEOTIDE SEQUENCE</scope>
    <source>
        <strain evidence="7">JCM 3313</strain>
    </source>
</reference>
<dbReference type="RefSeq" id="WP_189226428.1">
    <property type="nucleotide sequence ID" value="NZ_BMRG01000016.1"/>
</dbReference>
<dbReference type="Pfam" id="PF22621">
    <property type="entry name" value="CurL-like_PKS_C"/>
    <property type="match status" value="1"/>
</dbReference>
<dbReference type="PROSITE" id="PS00012">
    <property type="entry name" value="PHOSPHOPANTETHEINE"/>
    <property type="match status" value="1"/>
</dbReference>
<keyword evidence="3" id="KW-0808">Transferase</keyword>
<dbReference type="GO" id="GO:0071770">
    <property type="term" value="P:DIM/DIP cell wall layer assembly"/>
    <property type="evidence" value="ECO:0007669"/>
    <property type="project" value="TreeGrafter"/>
</dbReference>
<protein>
    <recommendedName>
        <fullName evidence="9">Acyl transferase domain-containing protein</fullName>
    </recommendedName>
</protein>
<dbReference type="Gene3D" id="3.30.70.3290">
    <property type="match status" value="1"/>
</dbReference>
<feature type="compositionally biased region" description="Basic residues" evidence="4">
    <location>
        <begin position="850"/>
        <end position="859"/>
    </location>
</feature>
<dbReference type="SMART" id="SM00827">
    <property type="entry name" value="PKS_AT"/>
    <property type="match status" value="1"/>
</dbReference>
<evidence type="ECO:0000256" key="3">
    <source>
        <dbReference type="ARBA" id="ARBA00022679"/>
    </source>
</evidence>
<feature type="domain" description="Carrier" evidence="5">
    <location>
        <begin position="918"/>
        <end position="993"/>
    </location>
</feature>
<dbReference type="InterPro" id="IPR036736">
    <property type="entry name" value="ACP-like_sf"/>
</dbReference>
<dbReference type="GO" id="GO:0031177">
    <property type="term" value="F:phosphopantetheine binding"/>
    <property type="evidence" value="ECO:0007669"/>
    <property type="project" value="InterPro"/>
</dbReference>
<dbReference type="AlphaFoldDB" id="A0A918ATZ2"/>
<dbReference type="Pfam" id="PF00109">
    <property type="entry name" value="ketoacyl-synt"/>
    <property type="match status" value="1"/>
</dbReference>
<dbReference type="Proteomes" id="UP000639606">
    <property type="component" value="Unassembled WGS sequence"/>
</dbReference>
<evidence type="ECO:0000256" key="4">
    <source>
        <dbReference type="SAM" id="MobiDB-lite"/>
    </source>
</evidence>
<dbReference type="SUPFAM" id="SSF47336">
    <property type="entry name" value="ACP-like"/>
    <property type="match status" value="1"/>
</dbReference>
<dbReference type="InterPro" id="IPR001227">
    <property type="entry name" value="Ac_transferase_dom_sf"/>
</dbReference>
<dbReference type="Gene3D" id="1.10.1200.10">
    <property type="entry name" value="ACP-like"/>
    <property type="match status" value="1"/>
</dbReference>
<dbReference type="InterPro" id="IPR006162">
    <property type="entry name" value="Ppantetheine_attach_site"/>
</dbReference>
<evidence type="ECO:0000313" key="7">
    <source>
        <dbReference type="EMBL" id="GGP76104.1"/>
    </source>
</evidence>
<organism evidence="7 8">
    <name type="scientific">Saccharothrix coeruleofusca</name>
    <dbReference type="NCBI Taxonomy" id="33919"/>
    <lineage>
        <taxon>Bacteria</taxon>
        <taxon>Bacillati</taxon>
        <taxon>Actinomycetota</taxon>
        <taxon>Actinomycetes</taxon>
        <taxon>Pseudonocardiales</taxon>
        <taxon>Pseudonocardiaceae</taxon>
        <taxon>Saccharothrix</taxon>
    </lineage>
</organism>
<evidence type="ECO:0000259" key="5">
    <source>
        <dbReference type="PROSITE" id="PS50075"/>
    </source>
</evidence>
<dbReference type="InterPro" id="IPR020806">
    <property type="entry name" value="PKS_PP-bd"/>
</dbReference>
<dbReference type="InterPro" id="IPR009081">
    <property type="entry name" value="PP-bd_ACP"/>
</dbReference>
<dbReference type="InterPro" id="IPR020841">
    <property type="entry name" value="PKS_Beta-ketoAc_synthase_dom"/>
</dbReference>
<dbReference type="EMBL" id="BMRG01000016">
    <property type="protein sequence ID" value="GGP76104.1"/>
    <property type="molecule type" value="Genomic_DNA"/>
</dbReference>
<dbReference type="GO" id="GO:0005737">
    <property type="term" value="C:cytoplasm"/>
    <property type="evidence" value="ECO:0007669"/>
    <property type="project" value="TreeGrafter"/>
</dbReference>
<evidence type="ECO:0000313" key="8">
    <source>
        <dbReference type="Proteomes" id="UP000639606"/>
    </source>
</evidence>
<dbReference type="GO" id="GO:0006633">
    <property type="term" value="P:fatty acid biosynthetic process"/>
    <property type="evidence" value="ECO:0007669"/>
    <property type="project" value="TreeGrafter"/>
</dbReference>
<dbReference type="PANTHER" id="PTHR43775">
    <property type="entry name" value="FATTY ACID SYNTHASE"/>
    <property type="match status" value="1"/>
</dbReference>
<dbReference type="Pfam" id="PF00550">
    <property type="entry name" value="PP-binding"/>
    <property type="match status" value="1"/>
</dbReference>
<dbReference type="Pfam" id="PF02801">
    <property type="entry name" value="Ketoacyl-synt_C"/>
    <property type="match status" value="1"/>
</dbReference>
<sequence>MSSDELAVAIVGMAVRLPGCDDLDQYWDGLVAGRSWITRRGRVEGEFVPAYGALAGAGRFDPTRFGMSEAEALLVDPQQRILLQLTDEALAMANVDPGQGRSVSVYAGAGRNDYERWVGTALAGRPGVDEMALEVANGRDYAATRISYRLGMTGAAVNVQSACSSALVAVHLACQDLLGYASDVAVAATAAVRVPAPRGYAAPSGGIGSPDGVCRPFDAGANGTVPGDGAGAVVLKRLADATADGDEILAVIRGSAVNNDGSAKSGFAGVNSRAQRDVVRAALDVAGVTPEEIDFVEAHGSGTRLGDAAEWASLAEVFADAGHPVRIGAVKANVGHLREAAGMAALAKVILCLRHGRFVPTPNFQALPADLARHSGVLTPSADEREWAARPDGVRLAGVSSFGLGGTNCHLVVQSAPPPAPGGGGRSGLLLVSSHSQETLEQDTEALRQAVEDQPDRVGDIAFTTQTGRRRLRHRRFVVVGEGEAFAAERLRVQTATATGATPRVGFLLPGIGSHYRGMGAGLAANMPVFAKHLDAVLDIADRLTGGTVRAQFTEPAPATTGADRIDMRALLRKRDAPVDPGQRLRELHLGLFCFEHALASTVMELGVRPAVLVGHSLGEWVASVLSGVLGVEDAMAAVARRAELITLAGPGRMLAVLAPVDEVERFVGDDVWVAADNGPMHCVLSGRPEGVARIEQVLRREGLTVLDLGTSHPFHTPQLDGAAERLGDDLREVPLGPPRIPLASSVLGQWLDRVPAPEYWRHHMTSRVRFRSAVRLALEHVRVLVEIGPGTTRPWVVQADPDVACVKTVRQSYEQVPDEQILMEALGQLWLHGVEADWAKLHEPRPARVRLPRPRTAPRRFLPDAPPPPGPTSVPQGLTGAVAPAAIDPAEQAVAAAPATSTQPPPGAAEEWIGRVPGAEVLADHLGAQWRALLGLRELHPDDHFFHLGGDSLMGVHLIAGIRRLSGKEVPSSVVFASARFGEMVEHVHRWLTEEEGVETDV</sequence>
<reference evidence="7" key="2">
    <citation type="submission" date="2020-09" db="EMBL/GenBank/DDBJ databases">
        <authorList>
            <person name="Sun Q."/>
            <person name="Ohkuma M."/>
        </authorList>
    </citation>
    <scope>NUCLEOTIDE SEQUENCE</scope>
    <source>
        <strain evidence="7">JCM 3313</strain>
    </source>
</reference>
<dbReference type="InterPro" id="IPR014030">
    <property type="entry name" value="Ketoacyl_synth_N"/>
</dbReference>
<evidence type="ECO:0000256" key="1">
    <source>
        <dbReference type="ARBA" id="ARBA00022450"/>
    </source>
</evidence>
<feature type="domain" description="Ketosynthase family 3 (KS3)" evidence="6">
    <location>
        <begin position="5"/>
        <end position="415"/>
    </location>
</feature>
<dbReference type="SUPFAM" id="SSF53901">
    <property type="entry name" value="Thiolase-like"/>
    <property type="match status" value="1"/>
</dbReference>
<dbReference type="InterPro" id="IPR050091">
    <property type="entry name" value="PKS_NRPS_Biosynth_Enz"/>
</dbReference>
<dbReference type="PROSITE" id="PS52004">
    <property type="entry name" value="KS3_2"/>
    <property type="match status" value="1"/>
</dbReference>
<keyword evidence="8" id="KW-1185">Reference proteome</keyword>
<gene>
    <name evidence="7" type="ORF">GCM10010185_57190</name>
</gene>
<dbReference type="Gene3D" id="3.40.366.10">
    <property type="entry name" value="Malonyl-Coenzyme A Acyl Carrier Protein, domain 2"/>
    <property type="match status" value="1"/>
</dbReference>
<proteinExistence type="predicted"/>
<dbReference type="SMART" id="SM00823">
    <property type="entry name" value="PKS_PP"/>
    <property type="match status" value="1"/>
</dbReference>
<evidence type="ECO:0000259" key="6">
    <source>
        <dbReference type="PROSITE" id="PS52004"/>
    </source>
</evidence>
<dbReference type="SUPFAM" id="SSF52151">
    <property type="entry name" value="FabD/lysophospholipase-like"/>
    <property type="match status" value="1"/>
</dbReference>
<keyword evidence="1" id="KW-0596">Phosphopantetheine</keyword>
<dbReference type="GO" id="GO:0005886">
    <property type="term" value="C:plasma membrane"/>
    <property type="evidence" value="ECO:0007669"/>
    <property type="project" value="TreeGrafter"/>
</dbReference>